<organism evidence="1 2">
    <name type="scientific">Bacillus nakamurai</name>
    <dbReference type="NCBI Taxonomy" id="1793963"/>
    <lineage>
        <taxon>Bacteria</taxon>
        <taxon>Bacillati</taxon>
        <taxon>Bacillota</taxon>
        <taxon>Bacilli</taxon>
        <taxon>Bacillales</taxon>
        <taxon>Bacillaceae</taxon>
        <taxon>Bacillus</taxon>
    </lineage>
</organism>
<comment type="caution">
    <text evidence="1">The sequence shown here is derived from an EMBL/GenBank/DDBJ whole genome shotgun (WGS) entry which is preliminary data.</text>
</comment>
<keyword evidence="2" id="KW-1185">Reference proteome</keyword>
<dbReference type="EMBL" id="LSBA01000038">
    <property type="protein sequence ID" value="KXZ13431.1"/>
    <property type="molecule type" value="Genomic_DNA"/>
</dbReference>
<accession>A0A150F2Y5</accession>
<sequence>MFASKTFMTISFHSKYFNKILPWKNEEKDQSAVQKGKMNNLIRVFIPIYVFLKREGETKNSGSCKVLRTESI</sequence>
<name>A0A150F2Y5_9BACI</name>
<gene>
    <name evidence="1" type="ORF">AXI58_04665</name>
</gene>
<dbReference type="STRING" id="1793963.AXI58_04665"/>
<evidence type="ECO:0000313" key="2">
    <source>
        <dbReference type="Proteomes" id="UP000075430"/>
    </source>
</evidence>
<evidence type="ECO:0000313" key="1">
    <source>
        <dbReference type="EMBL" id="KXZ13431.1"/>
    </source>
</evidence>
<dbReference type="AlphaFoldDB" id="A0A150F2Y5"/>
<proteinExistence type="predicted"/>
<reference evidence="2" key="1">
    <citation type="submission" date="2016-02" db="EMBL/GenBank/DDBJ databases">
        <authorList>
            <person name="Dunlap C."/>
        </authorList>
    </citation>
    <scope>NUCLEOTIDE SEQUENCE [LARGE SCALE GENOMIC DNA]</scope>
    <source>
        <strain evidence="2">NRRL B-41092</strain>
    </source>
</reference>
<dbReference type="Proteomes" id="UP000075430">
    <property type="component" value="Unassembled WGS sequence"/>
</dbReference>
<protein>
    <submittedName>
        <fullName evidence="1">Uncharacterized protein</fullName>
    </submittedName>
</protein>